<dbReference type="Proteomes" id="UP000471293">
    <property type="component" value="Unassembled WGS sequence"/>
</dbReference>
<dbReference type="InterPro" id="IPR020476">
    <property type="entry name" value="Nudix_hydrolase"/>
</dbReference>
<dbReference type="Gene3D" id="3.90.79.10">
    <property type="entry name" value="Nucleoside Triphosphate Pyrophosphohydrolase"/>
    <property type="match status" value="1"/>
</dbReference>
<dbReference type="InterPro" id="IPR020084">
    <property type="entry name" value="NUDIX_hydrolase_CS"/>
</dbReference>
<dbReference type="PANTHER" id="PTHR43736:SF1">
    <property type="entry name" value="DIHYDRONEOPTERIN TRIPHOSPHATE DIPHOSPHATASE"/>
    <property type="match status" value="1"/>
</dbReference>
<dbReference type="InterPro" id="IPR015797">
    <property type="entry name" value="NUDIX_hydrolase-like_dom_sf"/>
</dbReference>
<dbReference type="EMBL" id="JAAGLQ010000022">
    <property type="protein sequence ID" value="NEA14141.1"/>
    <property type="molecule type" value="Genomic_DNA"/>
</dbReference>
<organism evidence="5 6">
    <name type="scientific">Streptomyces halstedii</name>
    <dbReference type="NCBI Taxonomy" id="1944"/>
    <lineage>
        <taxon>Bacteria</taxon>
        <taxon>Bacillati</taxon>
        <taxon>Actinomycetota</taxon>
        <taxon>Actinomycetes</taxon>
        <taxon>Kitasatosporales</taxon>
        <taxon>Streptomycetaceae</taxon>
        <taxon>Streptomyces</taxon>
    </lineage>
</organism>
<evidence type="ECO:0000313" key="5">
    <source>
        <dbReference type="EMBL" id="NEA14141.1"/>
    </source>
</evidence>
<dbReference type="PRINTS" id="PR00502">
    <property type="entry name" value="NUDIXFAMILY"/>
</dbReference>
<dbReference type="GO" id="GO:0016787">
    <property type="term" value="F:hydrolase activity"/>
    <property type="evidence" value="ECO:0007669"/>
    <property type="project" value="UniProtKB-KW"/>
</dbReference>
<reference evidence="5 6" key="1">
    <citation type="submission" date="2020-01" db="EMBL/GenBank/DDBJ databases">
        <title>Insect and environment-associated Actinomycetes.</title>
        <authorList>
            <person name="Currrie C."/>
            <person name="Chevrette M."/>
            <person name="Carlson C."/>
            <person name="Stubbendieck R."/>
            <person name="Wendt-Pienkowski E."/>
        </authorList>
    </citation>
    <scope>NUCLEOTIDE SEQUENCE [LARGE SCALE GENOMIC DNA]</scope>
    <source>
        <strain evidence="5 6">SID11342</strain>
    </source>
</reference>
<keyword evidence="2 3" id="KW-0378">Hydrolase</keyword>
<evidence type="ECO:0000313" key="6">
    <source>
        <dbReference type="Proteomes" id="UP000471293"/>
    </source>
</evidence>
<name>A0A6N9TRR2_STRHA</name>
<dbReference type="PROSITE" id="PS51462">
    <property type="entry name" value="NUDIX"/>
    <property type="match status" value="1"/>
</dbReference>
<dbReference type="PANTHER" id="PTHR43736">
    <property type="entry name" value="ADP-RIBOSE PYROPHOSPHATASE"/>
    <property type="match status" value="1"/>
</dbReference>
<comment type="caution">
    <text evidence="5">The sequence shown here is derived from an EMBL/GenBank/DDBJ whole genome shotgun (WGS) entry which is preliminary data.</text>
</comment>
<protein>
    <submittedName>
        <fullName evidence="5">NUDIX domain-containing protein</fullName>
    </submittedName>
</protein>
<evidence type="ECO:0000256" key="1">
    <source>
        <dbReference type="ARBA" id="ARBA00005582"/>
    </source>
</evidence>
<dbReference type="SUPFAM" id="SSF55811">
    <property type="entry name" value="Nudix"/>
    <property type="match status" value="1"/>
</dbReference>
<evidence type="ECO:0000259" key="4">
    <source>
        <dbReference type="PROSITE" id="PS51462"/>
    </source>
</evidence>
<dbReference type="RefSeq" id="WP_164342078.1">
    <property type="nucleotide sequence ID" value="NZ_JAAGLQ010000022.1"/>
</dbReference>
<gene>
    <name evidence="5" type="ORF">G3I29_00985</name>
</gene>
<dbReference type="Pfam" id="PF25969">
    <property type="entry name" value="NUDT9_N"/>
    <property type="match status" value="1"/>
</dbReference>
<feature type="domain" description="Nudix hydrolase" evidence="4">
    <location>
        <begin position="95"/>
        <end position="230"/>
    </location>
</feature>
<proteinExistence type="inferred from homology"/>
<dbReference type="AlphaFoldDB" id="A0A6N9TRR2"/>
<evidence type="ECO:0000256" key="3">
    <source>
        <dbReference type="RuleBase" id="RU003476"/>
    </source>
</evidence>
<accession>A0A6N9TRR2</accession>
<dbReference type="InterPro" id="IPR000086">
    <property type="entry name" value="NUDIX_hydrolase_dom"/>
</dbReference>
<dbReference type="Pfam" id="PF00293">
    <property type="entry name" value="NUDIX"/>
    <property type="match status" value="1"/>
</dbReference>
<sequence>MSETTETTGAVPAALRDWSVSWPQYAPTDVTPAELLPAALAHHVPDWAEAAPTPADVPDWDRRQAHALVPYQLDGGGQPLNPRGRTGRCGRNLGRWGENAAADPIVVAGTGQQREVLLITRDDIHVEAIPGGMVDPGETAPAALVRELREETGIDLSDHHPLILGRQLVNDWRNTDYAWVASTSALYQLPATVIATAGDDALDANWWPFGSLEALDTAVTAAGRTLYTAHRPLLQRALDHLDQAAATAPATSLAELVVQHATHLAHLTEEPLAETGADLIDQLREGKERLDRAGIQGGDALGVAAGLLDQALDMELDGGTQLDQKASVLHAASLLRGLADMTTEYRRTAA</sequence>
<dbReference type="PROSITE" id="PS00893">
    <property type="entry name" value="NUDIX_BOX"/>
    <property type="match status" value="1"/>
</dbReference>
<comment type="similarity">
    <text evidence="1 3">Belongs to the Nudix hydrolase family.</text>
</comment>
<evidence type="ECO:0000256" key="2">
    <source>
        <dbReference type="ARBA" id="ARBA00022801"/>
    </source>
</evidence>